<dbReference type="PANTHER" id="PTHR43434">
    <property type="entry name" value="PHOSPHOGLYCOLATE PHOSPHATASE"/>
    <property type="match status" value="1"/>
</dbReference>
<evidence type="ECO:0000256" key="8">
    <source>
        <dbReference type="ARBA" id="ARBA00022842"/>
    </source>
</evidence>
<dbReference type="InterPro" id="IPR006439">
    <property type="entry name" value="HAD-SF_hydro_IA"/>
</dbReference>
<dbReference type="CDD" id="cd07512">
    <property type="entry name" value="HAD_PGPase"/>
    <property type="match status" value="1"/>
</dbReference>
<keyword evidence="12" id="KW-1185">Reference proteome</keyword>
<dbReference type="InterPro" id="IPR023214">
    <property type="entry name" value="HAD_sf"/>
</dbReference>
<name>C8RX30_9RHOB</name>
<dbReference type="SFLD" id="SFLDG01135">
    <property type="entry name" value="C1.5.6:_HAD__Beta-PGM__Phospha"/>
    <property type="match status" value="1"/>
</dbReference>
<keyword evidence="9 10" id="KW-0119">Carbohydrate metabolism</keyword>
<feature type="active site" description="Nucleophile" evidence="10">
    <location>
        <position position="7"/>
    </location>
</feature>
<dbReference type="Gene3D" id="3.40.50.1000">
    <property type="entry name" value="HAD superfamily/HAD-like"/>
    <property type="match status" value="1"/>
</dbReference>
<dbReference type="SFLD" id="SFLDS00003">
    <property type="entry name" value="Haloacid_Dehalogenase"/>
    <property type="match status" value="1"/>
</dbReference>
<dbReference type="OrthoDB" id="9793014at2"/>
<dbReference type="GO" id="GO:0008967">
    <property type="term" value="F:phosphoglycolate phosphatase activity"/>
    <property type="evidence" value="ECO:0007669"/>
    <property type="project" value="UniProtKB-UniRule"/>
</dbReference>
<gene>
    <name evidence="11" type="ORF">Rsw2DRAFT_0358</name>
</gene>
<dbReference type="GO" id="GO:0005829">
    <property type="term" value="C:cytosol"/>
    <property type="evidence" value="ECO:0007669"/>
    <property type="project" value="TreeGrafter"/>
</dbReference>
<evidence type="ECO:0000313" key="11">
    <source>
        <dbReference type="EMBL" id="EEW26555.1"/>
    </source>
</evidence>
<feature type="binding site" evidence="10">
    <location>
        <position position="166"/>
    </location>
    <ligand>
        <name>Mg(2+)</name>
        <dbReference type="ChEBI" id="CHEBI:18420"/>
    </ligand>
</feature>
<feature type="binding site" evidence="10">
    <location>
        <position position="7"/>
    </location>
    <ligand>
        <name>Mg(2+)</name>
        <dbReference type="ChEBI" id="CHEBI:18420"/>
    </ligand>
</feature>
<evidence type="ECO:0000256" key="6">
    <source>
        <dbReference type="ARBA" id="ARBA00022723"/>
    </source>
</evidence>
<dbReference type="UniPathway" id="UPA00865">
    <property type="reaction ID" value="UER00834"/>
</dbReference>
<dbReference type="PANTHER" id="PTHR43434:SF1">
    <property type="entry name" value="PHOSPHOGLYCOLATE PHOSPHATASE"/>
    <property type="match status" value="1"/>
</dbReference>
<comment type="cofactor">
    <cofactor evidence="2 10">
        <name>Mg(2+)</name>
        <dbReference type="ChEBI" id="CHEBI:18420"/>
    </cofactor>
</comment>
<comment type="similarity">
    <text evidence="4 10">Belongs to the HAD-like hydrolase superfamily. CbbY/CbbZ/Gph/YieH family.</text>
</comment>
<proteinExistence type="inferred from homology"/>
<dbReference type="HAMAP" id="MF_00495">
    <property type="entry name" value="GPH_hydrolase_bact"/>
    <property type="match status" value="1"/>
</dbReference>
<evidence type="ECO:0000256" key="7">
    <source>
        <dbReference type="ARBA" id="ARBA00022801"/>
    </source>
</evidence>
<dbReference type="SFLD" id="SFLDG01129">
    <property type="entry name" value="C1.5:_HAD__Beta-PGM__Phosphata"/>
    <property type="match status" value="1"/>
</dbReference>
<dbReference type="RefSeq" id="WP_008027441.1">
    <property type="nucleotide sequence ID" value="NZ_ACYY01000002.1"/>
</dbReference>
<keyword evidence="7 10" id="KW-0378">Hydrolase</keyword>
<keyword evidence="8 10" id="KW-0460">Magnesium</keyword>
<dbReference type="GO" id="GO:0006281">
    <property type="term" value="P:DNA repair"/>
    <property type="evidence" value="ECO:0007669"/>
    <property type="project" value="TreeGrafter"/>
</dbReference>
<dbReference type="PRINTS" id="PR00413">
    <property type="entry name" value="HADHALOGNASE"/>
</dbReference>
<dbReference type="EMBL" id="ACYY01000002">
    <property type="protein sequence ID" value="EEW26555.1"/>
    <property type="molecule type" value="Genomic_DNA"/>
</dbReference>
<feature type="binding site" evidence="10">
    <location>
        <position position="9"/>
    </location>
    <ligand>
        <name>Mg(2+)</name>
        <dbReference type="ChEBI" id="CHEBI:18420"/>
    </ligand>
</feature>
<evidence type="ECO:0000256" key="1">
    <source>
        <dbReference type="ARBA" id="ARBA00000830"/>
    </source>
</evidence>
<reference evidence="11 12" key="1">
    <citation type="submission" date="2009-08" db="EMBL/GenBank/DDBJ databases">
        <title>The draft genome of Rhodobacter sp. SW2.</title>
        <authorList>
            <consortium name="US DOE Joint Genome Institute (JGI-PGF)"/>
            <person name="Lucas S."/>
            <person name="Copeland A."/>
            <person name="Lapidus A."/>
            <person name="Glavina del Rio T."/>
            <person name="Tice H."/>
            <person name="Bruce D."/>
            <person name="Goodwin L."/>
            <person name="Pitluck S."/>
            <person name="Larimer F."/>
            <person name="Land M.L."/>
            <person name="Hauser L."/>
            <person name="Emerson D."/>
        </authorList>
    </citation>
    <scope>NUCLEOTIDE SEQUENCE [LARGE SCALE GENOMIC DNA]</scope>
    <source>
        <strain evidence="11 12">SW2</strain>
    </source>
</reference>
<comment type="function">
    <text evidence="10">Specifically catalyzes the dephosphorylation of 2-phosphoglycolate. Is involved in the dissimilation of the intracellular 2-phosphoglycolate formed during the DNA repair of 3'-phosphoglycolate ends, a major class of DNA lesions induced by oxidative stress.</text>
</comment>
<evidence type="ECO:0000256" key="9">
    <source>
        <dbReference type="ARBA" id="ARBA00023277"/>
    </source>
</evidence>
<dbReference type="InterPro" id="IPR037512">
    <property type="entry name" value="PGPase_prok"/>
</dbReference>
<dbReference type="NCBIfam" id="TIGR01449">
    <property type="entry name" value="PGP_bact"/>
    <property type="match status" value="1"/>
</dbReference>
<dbReference type="STRING" id="371731.Rsw2DRAFT_0358"/>
<dbReference type="Proteomes" id="UP000010121">
    <property type="component" value="Unassembled WGS sequence"/>
</dbReference>
<evidence type="ECO:0000256" key="3">
    <source>
        <dbReference type="ARBA" id="ARBA00004818"/>
    </source>
</evidence>
<comment type="pathway">
    <text evidence="3 10">Organic acid metabolism; glycolate biosynthesis; glycolate from 2-phosphoglycolate: step 1/1.</text>
</comment>
<comment type="caution">
    <text evidence="11">The sequence shown here is derived from an EMBL/GenBank/DDBJ whole genome shotgun (WGS) entry which is preliminary data.</text>
</comment>
<evidence type="ECO:0000256" key="5">
    <source>
        <dbReference type="ARBA" id="ARBA00013078"/>
    </source>
</evidence>
<dbReference type="InterPro" id="IPR050155">
    <property type="entry name" value="HAD-like_hydrolase_sf"/>
</dbReference>
<dbReference type="InterPro" id="IPR023198">
    <property type="entry name" value="PGP-like_dom2"/>
</dbReference>
<dbReference type="InterPro" id="IPR036412">
    <property type="entry name" value="HAD-like_sf"/>
</dbReference>
<accession>C8RX30</accession>
<evidence type="ECO:0000256" key="2">
    <source>
        <dbReference type="ARBA" id="ARBA00001946"/>
    </source>
</evidence>
<dbReference type="AlphaFoldDB" id="C8RX30"/>
<protein>
    <recommendedName>
        <fullName evidence="5 10">Phosphoglycolate phosphatase</fullName>
        <shortName evidence="10">PGP</shortName>
        <shortName evidence="10">PGPase</shortName>
        <ecNumber evidence="5 10">3.1.3.18</ecNumber>
    </recommendedName>
</protein>
<dbReference type="eggNOG" id="COG0546">
    <property type="taxonomic scope" value="Bacteria"/>
</dbReference>
<dbReference type="SUPFAM" id="SSF56784">
    <property type="entry name" value="HAD-like"/>
    <property type="match status" value="1"/>
</dbReference>
<dbReference type="GO" id="GO:0005975">
    <property type="term" value="P:carbohydrate metabolic process"/>
    <property type="evidence" value="ECO:0007669"/>
    <property type="project" value="InterPro"/>
</dbReference>
<evidence type="ECO:0000256" key="10">
    <source>
        <dbReference type="HAMAP-Rule" id="MF_00495"/>
    </source>
</evidence>
<dbReference type="Gene3D" id="1.10.150.240">
    <property type="entry name" value="Putative phosphatase, domain 2"/>
    <property type="match status" value="1"/>
</dbReference>
<keyword evidence="6 10" id="KW-0479">Metal-binding</keyword>
<organism evidence="11 12">
    <name type="scientific">Rhodobacter ferrooxidans</name>
    <dbReference type="NCBI Taxonomy" id="371731"/>
    <lineage>
        <taxon>Bacteria</taxon>
        <taxon>Pseudomonadati</taxon>
        <taxon>Pseudomonadota</taxon>
        <taxon>Alphaproteobacteria</taxon>
        <taxon>Rhodobacterales</taxon>
        <taxon>Rhodobacter group</taxon>
        <taxon>Rhodobacter</taxon>
    </lineage>
</organism>
<comment type="catalytic activity">
    <reaction evidence="1 10">
        <text>2-phosphoglycolate + H2O = glycolate + phosphate</text>
        <dbReference type="Rhea" id="RHEA:14369"/>
        <dbReference type="ChEBI" id="CHEBI:15377"/>
        <dbReference type="ChEBI" id="CHEBI:29805"/>
        <dbReference type="ChEBI" id="CHEBI:43474"/>
        <dbReference type="ChEBI" id="CHEBI:58033"/>
        <dbReference type="EC" id="3.1.3.18"/>
    </reaction>
</comment>
<dbReference type="Pfam" id="PF13419">
    <property type="entry name" value="HAD_2"/>
    <property type="match status" value="1"/>
</dbReference>
<dbReference type="GO" id="GO:0046295">
    <property type="term" value="P:glycolate biosynthetic process"/>
    <property type="evidence" value="ECO:0007669"/>
    <property type="project" value="UniProtKB-UniRule"/>
</dbReference>
<dbReference type="InterPro" id="IPR041492">
    <property type="entry name" value="HAD_2"/>
</dbReference>
<evidence type="ECO:0000313" key="12">
    <source>
        <dbReference type="Proteomes" id="UP000010121"/>
    </source>
</evidence>
<dbReference type="GO" id="GO:0046872">
    <property type="term" value="F:metal ion binding"/>
    <property type="evidence" value="ECO:0007669"/>
    <property type="project" value="UniProtKB-KW"/>
</dbReference>
<sequence>MTVVIFDLDGTLIDSAPDIHAASNRVLLEEGFAPLTMAQVRSFIGKGVPHLVGQLLQASGEDPAGPRLAPMIARFAEGYETAVGLTVPYPGVVAALAALRAQGMPLGVCTNKPLAPAKAVLQHLGLLASFDAVLGGDSLPQRKPDPAPLFATLAALGGGPVVYVGDSEIDAQTAAAAGMPFALYTEGYRKTPVADLPHDVAFSDFAELPGIVARLAASAGARQA</sequence>
<dbReference type="NCBIfam" id="TIGR01549">
    <property type="entry name" value="HAD-SF-IA-v1"/>
    <property type="match status" value="1"/>
</dbReference>
<evidence type="ECO:0000256" key="4">
    <source>
        <dbReference type="ARBA" id="ARBA00006171"/>
    </source>
</evidence>
<dbReference type="EC" id="3.1.3.18" evidence="5 10"/>